<reference evidence="2" key="2">
    <citation type="submission" date="2023-01" db="EMBL/GenBank/DDBJ databases">
        <authorList>
            <person name="Petersen C."/>
        </authorList>
    </citation>
    <scope>NUCLEOTIDE SEQUENCE</scope>
    <source>
        <strain evidence="2">IBT 15450</strain>
    </source>
</reference>
<dbReference type="EMBL" id="JAQJZL010000010">
    <property type="protein sequence ID" value="KAJ6034437.1"/>
    <property type="molecule type" value="Genomic_DNA"/>
</dbReference>
<feature type="compositionally biased region" description="Low complexity" evidence="1">
    <location>
        <begin position="19"/>
        <end position="29"/>
    </location>
</feature>
<dbReference type="AlphaFoldDB" id="A0AAD6I624"/>
<accession>A0AAD6I624</accession>
<name>A0AAD6I624_PENCN</name>
<feature type="compositionally biased region" description="Basic and acidic residues" evidence="1">
    <location>
        <begin position="7"/>
        <end position="18"/>
    </location>
</feature>
<feature type="compositionally biased region" description="Basic and acidic residues" evidence="1">
    <location>
        <begin position="75"/>
        <end position="97"/>
    </location>
</feature>
<comment type="caution">
    <text evidence="2">The sequence shown here is derived from an EMBL/GenBank/DDBJ whole genome shotgun (WGS) entry which is preliminary data.</text>
</comment>
<evidence type="ECO:0000256" key="1">
    <source>
        <dbReference type="SAM" id="MobiDB-lite"/>
    </source>
</evidence>
<protein>
    <submittedName>
        <fullName evidence="2">Cell surface protein</fullName>
    </submittedName>
</protein>
<evidence type="ECO:0000313" key="2">
    <source>
        <dbReference type="EMBL" id="KAJ6034437.1"/>
    </source>
</evidence>
<proteinExistence type="predicted"/>
<keyword evidence="3" id="KW-1185">Reference proteome</keyword>
<reference evidence="2" key="1">
    <citation type="journal article" date="2023" name="IMA Fungus">
        <title>Comparative genomic study of the Penicillium genus elucidates a diverse pangenome and 15 lateral gene transfer events.</title>
        <authorList>
            <person name="Petersen C."/>
            <person name="Sorensen T."/>
            <person name="Nielsen M.R."/>
            <person name="Sondergaard T.E."/>
            <person name="Sorensen J.L."/>
            <person name="Fitzpatrick D.A."/>
            <person name="Frisvad J.C."/>
            <person name="Nielsen K.L."/>
        </authorList>
    </citation>
    <scope>NUCLEOTIDE SEQUENCE</scope>
    <source>
        <strain evidence="2">IBT 15450</strain>
    </source>
</reference>
<evidence type="ECO:0000313" key="3">
    <source>
        <dbReference type="Proteomes" id="UP001219568"/>
    </source>
</evidence>
<dbReference type="Proteomes" id="UP001219568">
    <property type="component" value="Unassembled WGS sequence"/>
</dbReference>
<sequence>MSTFVQKAEEVMTRKQPDGDSSSNYGSHNSDSDPSNKADTQVISDKENHGANFSRFSGDDNLDSVRHYGSNDTSGPHDSKVANKLDPRVDSSKDDKNIPGWMIA</sequence>
<organism evidence="2 3">
    <name type="scientific">Penicillium canescens</name>
    <dbReference type="NCBI Taxonomy" id="5083"/>
    <lineage>
        <taxon>Eukaryota</taxon>
        <taxon>Fungi</taxon>
        <taxon>Dikarya</taxon>
        <taxon>Ascomycota</taxon>
        <taxon>Pezizomycotina</taxon>
        <taxon>Eurotiomycetes</taxon>
        <taxon>Eurotiomycetidae</taxon>
        <taxon>Eurotiales</taxon>
        <taxon>Aspergillaceae</taxon>
        <taxon>Penicillium</taxon>
    </lineage>
</organism>
<gene>
    <name evidence="2" type="ORF">N7460_008612</name>
</gene>
<feature type="region of interest" description="Disordered" evidence="1">
    <location>
        <begin position="1"/>
        <end position="104"/>
    </location>
</feature>